<dbReference type="GO" id="GO:0005975">
    <property type="term" value="P:carbohydrate metabolic process"/>
    <property type="evidence" value="ECO:0007669"/>
    <property type="project" value="InterPro"/>
</dbReference>
<evidence type="ECO:0000259" key="2">
    <source>
        <dbReference type="PROSITE" id="PS50022"/>
    </source>
</evidence>
<dbReference type="InterPro" id="IPR000400">
    <property type="entry name" value="Glyco_hydro_46"/>
</dbReference>
<dbReference type="InterPro" id="IPR008979">
    <property type="entry name" value="Galactose-bd-like_sf"/>
</dbReference>
<dbReference type="GO" id="GO:0016977">
    <property type="term" value="F:chitosanase activity"/>
    <property type="evidence" value="ECO:0007669"/>
    <property type="project" value="InterPro"/>
</dbReference>
<dbReference type="Gene3D" id="2.60.120.260">
    <property type="entry name" value="Galactose-binding domain-like"/>
    <property type="match status" value="1"/>
</dbReference>
<comment type="caution">
    <text evidence="3">The sequence shown here is derived from an EMBL/GenBank/DDBJ whole genome shotgun (WGS) entry which is preliminary data.</text>
</comment>
<dbReference type="Gene3D" id="3.30.386.10">
    <property type="entry name" value="Chitosanase, subunit A, domain 2"/>
    <property type="match status" value="1"/>
</dbReference>
<dbReference type="SUPFAM" id="SSF49785">
    <property type="entry name" value="Galactose-binding domain-like"/>
    <property type="match status" value="1"/>
</dbReference>
<protein>
    <recommendedName>
        <fullName evidence="2">F5/8 type C domain-containing protein</fullName>
    </recommendedName>
</protein>
<sequence>MNMTNAAPSKKTGKLFFLVFLCFAIVISMFSLVPSFQTKAFAAGNLALGKVYNASTTWSSSYSANLAFDGNSSTRWSASSGSLNNQWISIDFGTATTYDQAVIKEVTFQRVTSYKLQSSDDGSTYTDISGTTGTTLGASKTINFSPVSSRYLRLYVNSASAVPTLNEIEVYSQSTTPTPTPTTTPNPTPTPTTTPPPTSHDSKFPPGTLQFLWSKTGLDGEQWDNIMKLINKPEQDNINWTEYYGYCENINDDRGFTIGIFGATTGGTNDDGPDGPALFKEFDASSGSSNPTIAGGLSRAGVHGTMQGSILKITDSKSYFCGKINSLQNNAAWRDAMWNTFYKVYIKYSVEQASQRGFTTALTIGSFVDTALNQGAAGNSGSLEGVLSRSGNSTNEKTFMTNFYAKRTLIVDTNQYNQPPNGKNRVKEWSSLLNMGETDLKNADAAVVSVTDWEMH</sequence>
<dbReference type="PROSITE" id="PS60000">
    <property type="entry name" value="CHITOSANASE_46_80"/>
    <property type="match status" value="1"/>
</dbReference>
<dbReference type="PROSITE" id="PS50022">
    <property type="entry name" value="FA58C_3"/>
    <property type="match status" value="1"/>
</dbReference>
<dbReference type="Gene3D" id="1.20.141.10">
    <property type="entry name" value="Chitosanase, subunit A, domain 1"/>
    <property type="match status" value="1"/>
</dbReference>
<dbReference type="Pfam" id="PF00754">
    <property type="entry name" value="F5_F8_type_C"/>
    <property type="match status" value="1"/>
</dbReference>
<dbReference type="Pfam" id="PF01374">
    <property type="entry name" value="Glyco_hydro_46"/>
    <property type="match status" value="2"/>
</dbReference>
<accession>A0A6G3ZW21</accession>
<feature type="domain" description="F5/8 type C" evidence="2">
    <location>
        <begin position="33"/>
        <end position="173"/>
    </location>
</feature>
<evidence type="ECO:0000256" key="1">
    <source>
        <dbReference type="SAM" id="MobiDB-lite"/>
    </source>
</evidence>
<gene>
    <name evidence="3" type="ORF">GK047_07125</name>
</gene>
<reference evidence="3" key="1">
    <citation type="submission" date="2020-02" db="EMBL/GenBank/DDBJ databases">
        <authorList>
            <person name="Shen X.-R."/>
            <person name="Zhang Y.-X."/>
        </authorList>
    </citation>
    <scope>NUCLEOTIDE SEQUENCE</scope>
    <source>
        <strain evidence="3">SYP-B3998</strain>
    </source>
</reference>
<dbReference type="AlphaFoldDB" id="A0A6G3ZW21"/>
<dbReference type="EMBL" id="JAAIKC010000001">
    <property type="protein sequence ID" value="NEW05789.1"/>
    <property type="molecule type" value="Genomic_DNA"/>
</dbReference>
<name>A0A6G3ZW21_9BACL</name>
<dbReference type="InterPro" id="IPR000421">
    <property type="entry name" value="FA58C"/>
</dbReference>
<organism evidence="3">
    <name type="scientific">Paenibacillus sp. SYP-B3998</name>
    <dbReference type="NCBI Taxonomy" id="2678564"/>
    <lineage>
        <taxon>Bacteria</taxon>
        <taxon>Bacillati</taxon>
        <taxon>Bacillota</taxon>
        <taxon>Bacilli</taxon>
        <taxon>Bacillales</taxon>
        <taxon>Paenibacillaceae</taxon>
        <taxon>Paenibacillus</taxon>
    </lineage>
</organism>
<evidence type="ECO:0000313" key="3">
    <source>
        <dbReference type="EMBL" id="NEW05789.1"/>
    </source>
</evidence>
<dbReference type="SUPFAM" id="SSF53955">
    <property type="entry name" value="Lysozyme-like"/>
    <property type="match status" value="1"/>
</dbReference>
<dbReference type="InterPro" id="IPR023346">
    <property type="entry name" value="Lysozyme-like_dom_sf"/>
</dbReference>
<dbReference type="GO" id="GO:0005576">
    <property type="term" value="C:extracellular region"/>
    <property type="evidence" value="ECO:0007669"/>
    <property type="project" value="InterPro"/>
</dbReference>
<dbReference type="InterPro" id="IPR023099">
    <property type="entry name" value="Glyco_hydro_46_N"/>
</dbReference>
<feature type="region of interest" description="Disordered" evidence="1">
    <location>
        <begin position="172"/>
        <end position="206"/>
    </location>
</feature>
<feature type="compositionally biased region" description="Pro residues" evidence="1">
    <location>
        <begin position="178"/>
        <end position="198"/>
    </location>
</feature>
<proteinExistence type="predicted"/>